<dbReference type="OrthoDB" id="191150at2759"/>
<gene>
    <name evidence="4" type="ORF">HOLleu_00876</name>
</gene>
<dbReference type="PANTHER" id="PTHR23248:SF63">
    <property type="entry name" value="PHOSPHOLIPID SCRAMBLASE"/>
    <property type="match status" value="1"/>
</dbReference>
<name>A0A9Q1HJY2_HOLLE</name>
<dbReference type="Proteomes" id="UP001152320">
    <property type="component" value="Chromosome 1"/>
</dbReference>
<keyword evidence="5" id="KW-1185">Reference proteome</keyword>
<dbReference type="Pfam" id="PF03803">
    <property type="entry name" value="Scramblase"/>
    <property type="match status" value="1"/>
</dbReference>
<proteinExistence type="inferred from homology"/>
<keyword evidence="2" id="KW-0106">Calcium</keyword>
<dbReference type="InterPro" id="IPR005552">
    <property type="entry name" value="Scramblase"/>
</dbReference>
<dbReference type="GO" id="GO:0017128">
    <property type="term" value="F:phospholipid scramblase activity"/>
    <property type="evidence" value="ECO:0007669"/>
    <property type="project" value="InterPro"/>
</dbReference>
<comment type="caution">
    <text evidence="4">The sequence shown here is derived from an EMBL/GenBank/DDBJ whole genome shotgun (WGS) entry which is preliminary data.</text>
</comment>
<protein>
    <recommendedName>
        <fullName evidence="2">Phospholipid scramblase</fullName>
    </recommendedName>
</protein>
<comment type="cofactor">
    <cofactor evidence="2">
        <name>Ca(2+)</name>
        <dbReference type="ChEBI" id="CHEBI:29108"/>
    </cofactor>
</comment>
<comment type="function">
    <text evidence="2">May mediate accelerated ATP-independent bidirectional transbilayer migration of phospholipids upon binding calcium ions that results in a loss of phospholipid asymmetry in the plasma membrane.</text>
</comment>
<dbReference type="EMBL" id="JAIZAY010000001">
    <property type="protein sequence ID" value="KAJ8048525.1"/>
    <property type="molecule type" value="Genomic_DNA"/>
</dbReference>
<evidence type="ECO:0000313" key="5">
    <source>
        <dbReference type="Proteomes" id="UP001152320"/>
    </source>
</evidence>
<sequence>MEATTGYGPSQGGLDTNPVTVPPCTMPPPGQAQAVQWIPTPATITGCPPGLEYMCQLDQILVYQQVEILEVLTRLETQNKYQIKNSLGQQVFLAKEESDFLSRQYLGSRRSFIMHVVSNVNQEVIRVIRPSQSCVGWFTVVVEAPPGEPIGHVQRYGSNVT</sequence>
<evidence type="ECO:0000256" key="2">
    <source>
        <dbReference type="RuleBase" id="RU363116"/>
    </source>
</evidence>
<comment type="similarity">
    <text evidence="1 2">Belongs to the phospholipid scramblase family.</text>
</comment>
<organism evidence="4 5">
    <name type="scientific">Holothuria leucospilota</name>
    <name type="common">Black long sea cucumber</name>
    <name type="synonym">Mertensiothuria leucospilota</name>
    <dbReference type="NCBI Taxonomy" id="206669"/>
    <lineage>
        <taxon>Eukaryota</taxon>
        <taxon>Metazoa</taxon>
        <taxon>Echinodermata</taxon>
        <taxon>Eleutherozoa</taxon>
        <taxon>Echinozoa</taxon>
        <taxon>Holothuroidea</taxon>
        <taxon>Aspidochirotacea</taxon>
        <taxon>Aspidochirotida</taxon>
        <taxon>Holothuriidae</taxon>
        <taxon>Holothuria</taxon>
    </lineage>
</organism>
<keyword evidence="2" id="KW-0449">Lipoprotein</keyword>
<keyword evidence="2" id="KW-0564">Palmitate</keyword>
<evidence type="ECO:0000313" key="4">
    <source>
        <dbReference type="EMBL" id="KAJ8048525.1"/>
    </source>
</evidence>
<dbReference type="GO" id="GO:0005886">
    <property type="term" value="C:plasma membrane"/>
    <property type="evidence" value="ECO:0007669"/>
    <property type="project" value="TreeGrafter"/>
</dbReference>
<dbReference type="PANTHER" id="PTHR23248">
    <property type="entry name" value="PHOSPHOLIPID SCRAMBLASE-RELATED"/>
    <property type="match status" value="1"/>
</dbReference>
<dbReference type="AlphaFoldDB" id="A0A9Q1HJY2"/>
<evidence type="ECO:0000256" key="3">
    <source>
        <dbReference type="SAM" id="MobiDB-lite"/>
    </source>
</evidence>
<reference evidence="4" key="1">
    <citation type="submission" date="2021-10" db="EMBL/GenBank/DDBJ databases">
        <title>Tropical sea cucumber genome reveals ecological adaptation and Cuvierian tubules defense mechanism.</title>
        <authorList>
            <person name="Chen T."/>
        </authorList>
    </citation>
    <scope>NUCLEOTIDE SEQUENCE</scope>
    <source>
        <strain evidence="4">Nanhai2018</strain>
        <tissue evidence="4">Muscle</tissue>
    </source>
</reference>
<evidence type="ECO:0000256" key="1">
    <source>
        <dbReference type="ARBA" id="ARBA00005350"/>
    </source>
</evidence>
<accession>A0A9Q1HJY2</accession>
<feature type="region of interest" description="Disordered" evidence="3">
    <location>
        <begin position="1"/>
        <end position="21"/>
    </location>
</feature>